<dbReference type="Gene3D" id="3.80.10.10">
    <property type="entry name" value="Ribonuclease Inhibitor"/>
    <property type="match status" value="8"/>
</dbReference>
<dbReference type="GO" id="GO:0006952">
    <property type="term" value="P:defense response"/>
    <property type="evidence" value="ECO:0007669"/>
    <property type="project" value="UniProtKB-KW"/>
</dbReference>
<dbReference type="SUPFAM" id="SSF52047">
    <property type="entry name" value="RNI-like"/>
    <property type="match status" value="4"/>
</dbReference>
<reference evidence="7" key="3">
    <citation type="submission" date="2015-04" db="UniProtKB">
        <authorList>
            <consortium name="EnsemblPlants"/>
        </authorList>
    </citation>
    <scope>IDENTIFICATION</scope>
    <source>
        <strain evidence="7">cv. Jemalong A17</strain>
    </source>
</reference>
<dbReference type="OrthoDB" id="786439at2759"/>
<evidence type="ECO:0000313" key="6">
    <source>
        <dbReference type="EMBL" id="KEH39057.1"/>
    </source>
</evidence>
<dbReference type="SUPFAM" id="SSF52540">
    <property type="entry name" value="P-loop containing nucleoside triphosphate hydrolases"/>
    <property type="match status" value="1"/>
</dbReference>
<feature type="domain" description="AAA+ ATPase" evidence="5">
    <location>
        <begin position="171"/>
        <end position="309"/>
    </location>
</feature>
<reference evidence="6 8" key="1">
    <citation type="journal article" date="2011" name="Nature">
        <title>The Medicago genome provides insight into the evolution of rhizobial symbioses.</title>
        <authorList>
            <person name="Young N.D."/>
            <person name="Debelle F."/>
            <person name="Oldroyd G.E."/>
            <person name="Geurts R."/>
            <person name="Cannon S.B."/>
            <person name="Udvardi M.K."/>
            <person name="Benedito V.A."/>
            <person name="Mayer K.F."/>
            <person name="Gouzy J."/>
            <person name="Schoof H."/>
            <person name="Van de Peer Y."/>
            <person name="Proost S."/>
            <person name="Cook D.R."/>
            <person name="Meyers B.C."/>
            <person name="Spannagl M."/>
            <person name="Cheung F."/>
            <person name="De Mita S."/>
            <person name="Krishnakumar V."/>
            <person name="Gundlach H."/>
            <person name="Zhou S."/>
            <person name="Mudge J."/>
            <person name="Bharti A.K."/>
            <person name="Murray J.D."/>
            <person name="Naoumkina M.A."/>
            <person name="Rosen B."/>
            <person name="Silverstein K.A."/>
            <person name="Tang H."/>
            <person name="Rombauts S."/>
            <person name="Zhao P.X."/>
            <person name="Zhou P."/>
            <person name="Barbe V."/>
            <person name="Bardou P."/>
            <person name="Bechner M."/>
            <person name="Bellec A."/>
            <person name="Berger A."/>
            <person name="Berges H."/>
            <person name="Bidwell S."/>
            <person name="Bisseling T."/>
            <person name="Choisne N."/>
            <person name="Couloux A."/>
            <person name="Denny R."/>
            <person name="Deshpande S."/>
            <person name="Dai X."/>
            <person name="Doyle J.J."/>
            <person name="Dudez A.M."/>
            <person name="Farmer A.D."/>
            <person name="Fouteau S."/>
            <person name="Franken C."/>
            <person name="Gibelin C."/>
            <person name="Gish J."/>
            <person name="Goldstein S."/>
            <person name="Gonzalez A.J."/>
            <person name="Green P.J."/>
            <person name="Hallab A."/>
            <person name="Hartog M."/>
            <person name="Hua A."/>
            <person name="Humphray S.J."/>
            <person name="Jeong D.H."/>
            <person name="Jing Y."/>
            <person name="Jocker A."/>
            <person name="Kenton S.M."/>
            <person name="Kim D.J."/>
            <person name="Klee K."/>
            <person name="Lai H."/>
            <person name="Lang C."/>
            <person name="Lin S."/>
            <person name="Macmil S.L."/>
            <person name="Magdelenat G."/>
            <person name="Matthews L."/>
            <person name="McCorrison J."/>
            <person name="Monaghan E.L."/>
            <person name="Mun J.H."/>
            <person name="Najar F.Z."/>
            <person name="Nicholson C."/>
            <person name="Noirot C."/>
            <person name="O'Bleness M."/>
            <person name="Paule C.R."/>
            <person name="Poulain J."/>
            <person name="Prion F."/>
            <person name="Qin B."/>
            <person name="Qu C."/>
            <person name="Retzel E.F."/>
            <person name="Riddle C."/>
            <person name="Sallet E."/>
            <person name="Samain S."/>
            <person name="Samson N."/>
            <person name="Sanders I."/>
            <person name="Saurat O."/>
            <person name="Scarpelli C."/>
            <person name="Schiex T."/>
            <person name="Segurens B."/>
            <person name="Severin A.J."/>
            <person name="Sherrier D.J."/>
            <person name="Shi R."/>
            <person name="Sims S."/>
            <person name="Singer S.R."/>
            <person name="Sinharoy S."/>
            <person name="Sterck L."/>
            <person name="Viollet A."/>
            <person name="Wang B.B."/>
            <person name="Wang K."/>
            <person name="Wang M."/>
            <person name="Wang X."/>
            <person name="Warfsmann J."/>
            <person name="Weissenbach J."/>
            <person name="White D.D."/>
            <person name="White J.D."/>
            <person name="Wiley G.B."/>
            <person name="Wincker P."/>
            <person name="Xing Y."/>
            <person name="Yang L."/>
            <person name="Yao Z."/>
            <person name="Ying F."/>
            <person name="Zhai J."/>
            <person name="Zhou L."/>
            <person name="Zuber A."/>
            <person name="Denarie J."/>
            <person name="Dixon R.A."/>
            <person name="May G.D."/>
            <person name="Schwartz D.C."/>
            <person name="Rogers J."/>
            <person name="Quetier F."/>
            <person name="Town C.D."/>
            <person name="Roe B.A."/>
        </authorList>
    </citation>
    <scope>NUCLEOTIDE SEQUENCE [LARGE SCALE GENOMIC DNA]</scope>
    <source>
        <strain evidence="6">A17</strain>
        <strain evidence="7 8">cv. Jemalong A17</strain>
    </source>
</reference>
<organism evidence="6 8">
    <name type="scientific">Medicago truncatula</name>
    <name type="common">Barrel medic</name>
    <name type="synonym">Medicago tribuloides</name>
    <dbReference type="NCBI Taxonomy" id="3880"/>
    <lineage>
        <taxon>Eukaryota</taxon>
        <taxon>Viridiplantae</taxon>
        <taxon>Streptophyta</taxon>
        <taxon>Embryophyta</taxon>
        <taxon>Tracheophyta</taxon>
        <taxon>Spermatophyta</taxon>
        <taxon>Magnoliopsida</taxon>
        <taxon>eudicotyledons</taxon>
        <taxon>Gunneridae</taxon>
        <taxon>Pentapetalae</taxon>
        <taxon>rosids</taxon>
        <taxon>fabids</taxon>
        <taxon>Fabales</taxon>
        <taxon>Fabaceae</taxon>
        <taxon>Papilionoideae</taxon>
        <taxon>50 kb inversion clade</taxon>
        <taxon>NPAAA clade</taxon>
        <taxon>Hologalegina</taxon>
        <taxon>IRL clade</taxon>
        <taxon>Trifolieae</taxon>
        <taxon>Medicago</taxon>
    </lineage>
</organism>
<dbReference type="GO" id="GO:0043531">
    <property type="term" value="F:ADP binding"/>
    <property type="evidence" value="ECO:0007669"/>
    <property type="project" value="InterPro"/>
</dbReference>
<protein>
    <submittedName>
        <fullName evidence="6">Disease resistance protein (CC-NBS-LRR class) family protein</fullName>
    </submittedName>
</protein>
<evidence type="ECO:0000256" key="2">
    <source>
        <dbReference type="ARBA" id="ARBA00022741"/>
    </source>
</evidence>
<keyword evidence="8" id="KW-1185">Reference proteome</keyword>
<dbReference type="InterPro" id="IPR057135">
    <property type="entry name" value="At4g27190-like_LRR"/>
</dbReference>
<dbReference type="InterPro" id="IPR050905">
    <property type="entry name" value="Plant_NBS-LRR"/>
</dbReference>
<dbReference type="SMART" id="SM00382">
    <property type="entry name" value="AAA"/>
    <property type="match status" value="1"/>
</dbReference>
<dbReference type="InterPro" id="IPR032675">
    <property type="entry name" value="LRR_dom_sf"/>
</dbReference>
<evidence type="ECO:0000256" key="1">
    <source>
        <dbReference type="ARBA" id="ARBA00008894"/>
    </source>
</evidence>
<comment type="similarity">
    <text evidence="1">Belongs to the disease resistance NB-LRR family.</text>
</comment>
<accession>A0A072VB85</accession>
<evidence type="ECO:0000259" key="5">
    <source>
        <dbReference type="SMART" id="SM00382"/>
    </source>
</evidence>
<keyword evidence="3" id="KW-0611">Plant defense</keyword>
<dbReference type="HOGENOM" id="CLU_000427_3_0_1"/>
<dbReference type="PANTHER" id="PTHR33463:SF198">
    <property type="entry name" value="RPP4C3"/>
    <property type="match status" value="1"/>
</dbReference>
<dbReference type="Gene3D" id="1.10.8.430">
    <property type="entry name" value="Helical domain of apoptotic protease-activating factors"/>
    <property type="match status" value="1"/>
</dbReference>
<proteinExistence type="inferred from homology"/>
<name>A0A072VB85_MEDTR</name>
<evidence type="ECO:0000313" key="7">
    <source>
        <dbReference type="EnsemblPlants" id="KEH39057"/>
    </source>
</evidence>
<dbReference type="GO" id="GO:0005524">
    <property type="term" value="F:ATP binding"/>
    <property type="evidence" value="ECO:0007669"/>
    <property type="project" value="UniProtKB-KW"/>
</dbReference>
<dbReference type="EnsemblPlants" id="KEH39057">
    <property type="protein sequence ID" value="KEH39057"/>
    <property type="gene ID" value="MTR_2g089975"/>
</dbReference>
<dbReference type="Pfam" id="PF00931">
    <property type="entry name" value="NB-ARC"/>
    <property type="match status" value="1"/>
</dbReference>
<evidence type="ECO:0000256" key="3">
    <source>
        <dbReference type="ARBA" id="ARBA00022821"/>
    </source>
</evidence>
<dbReference type="InterPro" id="IPR002182">
    <property type="entry name" value="NB-ARC"/>
</dbReference>
<dbReference type="EMBL" id="CM001218">
    <property type="protein sequence ID" value="KEH39057.1"/>
    <property type="molecule type" value="Genomic_DNA"/>
</dbReference>
<keyword evidence="2" id="KW-0547">Nucleotide-binding</keyword>
<dbReference type="SUPFAM" id="SSF52058">
    <property type="entry name" value="L domain-like"/>
    <property type="match status" value="3"/>
</dbReference>
<reference evidence="6 8" key="2">
    <citation type="journal article" date="2014" name="BMC Genomics">
        <title>An improved genome release (version Mt4.0) for the model legume Medicago truncatula.</title>
        <authorList>
            <person name="Tang H."/>
            <person name="Krishnakumar V."/>
            <person name="Bidwell S."/>
            <person name="Rosen B."/>
            <person name="Chan A."/>
            <person name="Zhou S."/>
            <person name="Gentzbittel L."/>
            <person name="Childs K.L."/>
            <person name="Yandell M."/>
            <person name="Gundlach H."/>
            <person name="Mayer K.F."/>
            <person name="Schwartz D.C."/>
            <person name="Town C.D."/>
        </authorList>
    </citation>
    <scope>GENOME REANNOTATION</scope>
    <source>
        <strain evidence="6">A17</strain>
        <strain evidence="7 8">cv. Jemalong A17</strain>
    </source>
</reference>
<evidence type="ECO:0000313" key="8">
    <source>
        <dbReference type="Proteomes" id="UP000002051"/>
    </source>
</evidence>
<dbReference type="Pfam" id="PF23247">
    <property type="entry name" value="LRR_RPS2"/>
    <property type="match status" value="10"/>
</dbReference>
<sequence>MEILTSVVAKIAEYTVEPIGRQASYLIFYKGYFKTLMENVESLQAARERMIHSVDRERGNGKEIEKDVLNWLEKVNGVIEKANGLQNDPRRANVRCSAWPFPNLILRHQLGRKARKITKDVVQVHGKGIFDQVGYLPPLDVVASSSTRDGEKYDTRELLKEDIVKALADLNSHNIGVYGLGGVGKTTLVEKVAQIAKEHKLFDKVVKAEVSKNPDIKRIQGEIADFLSMRLEEETIIGRAQRLRQRIKMEKSILIILDNIWTILDLKKVGIPYRNKHNGCKLLMTCRNQEVLLQMDVPKDFTFKVELMSEKETWSLFQFMVGDAVKDSNLKDVPFQVAQKCAGLPLRVVTVACAMKYKKDVQSWKDALRKLQSNDHTEMDSGTYSALELSYNSLESDEMRALFLLFALPIGENIEYFLKVAMGLDILKHINVMDDARNRLYTIIKSLEARCLLLEVKTDGNIQMHDFVRDFAISVARRDKHVLLREQSDKEWPTKDFFKRCTQIILDRCDMHEILQTIDCPNIKLFTLFSKNQSLEIPDTFFKGMRSLRVLDLTYLNLSSLPTSFRLLTDLQTLFLDFCILENMDAIEALQNLEILRLGKSSMIKLPREIGKLTQLKMLDLSHSGIEVVPPNIISSLTKLEELYMGNTSFNWKDVNSTVQNENASLAELRKLTNLTALELQVRETWMLPRDLQLMFEKLERYKIAIGDVWDWFDIMDGTLKTLMLKLGTNIHLEHGIKTLIKCVENLYLDDVDGIQNVLYQLNGEGFPFLKHLHLQNNANLKHIVDSKERNQIHVSFPILETLVLFNLKNLEHVCHGQPSITSFGNLSVIKVKNCVQLKYLFSYEMVKELSHISKIEVSECNSMKEIVFGDNKSSANNDITDEKIEFLLLRSLTLEHLETLDNFASDYLTHHRSKEKYQDIEPYASTTPFFNAQVAFPNLDTLKLSSLLNLNQIWDDNHQSMCNLTSLIVDNCVGLKYLFPSTLVESFMNLKHLEISNCPMMEEIIAKKDRNNALKEDHFLKLEKIILKDMDNLKTIWHYQFKTLKMLQVNNCKKIVVVFPSSLQKTYIELEKLEVRNCALVEEIFELTLNENNNEDDTSHLKEVTLNGLWELKKIWSGDPEGILSFQNLINVQLDGCRSLEYLLPFSVATRCSHLKELLIQSCANMKEIVAEEKESSANAAPTFEFNQLSTLLLWNLHKLNGFYARNHTLLCPCLSKIHVADCTKLNLFRTLSTKKSNFQDDKHSVSTKQPLFIAEEVIPNLELLMMVQEDADMILQTQNSSVLFSKMTCIGLSSYDTEDASFPYWFLENVHTLEELIVERSCFKKIFCDKGEISEKTRTHIKTLTLSALPELQHICEEGFQIDQVLEFLECLNVFSCPSLTNLMPSSVTLNHLTQLEIIKCNGLKYIFTTPTARSLDKLTLLKIEDCNSLEEIITGVENVDIAFISLQILKLECLPRIIKFCSSKCFMKFPLLENVIVRECPRMKTFSTGSTSTPILQKVKIAENNPKWLWKGNLNDTIYNMFKDKVAFGSFKHFNLSEYPELKDLWYGQLEQNTFRSLKYLVVHKCDFLSYVLFQPNLLEVLMNLEELDVEDCNSLEAVFDLKGEFAEEIVERNSTQLKKLKLSNLPKLKHVWKEDPHYTMRFQNINDVYVKECESLISLFPLSVARDIMQLQSLKVSNCGIQEIVAKDEGTCEIVKFVFPHLTSITLEDLPKLKTFFVGAHSLQCKSLKTIKLFRCPRIDLFKEEPLRQQESSRNDELNISKYQPLFVIEEVLANVENLNLNSKDFGMILQSQYSGVQFNNIRHIAVCEFYNEESTFPYWFLKNVPNSESLLVQWSSFTDIFQGEQIIRTEKETQIRPQLKQLDLWHLSKLQCICKEGFQMDPVLHFLERLIVSKCSSLTKLVPSSVTFSYMTYLEVTNCNGLKNLITHSTAKSFIKLTTMKIKMCNWLEDIVNGKEDGTNEIAFCSLQYLELISLQRLCRFCSCPCPIKFPLLEVVVVKECPRMELFSLGVINTTSLQNVQTDDGNHWEGDLNVTVTKLFDDKVGFGSFKHLKLSEYPELKELWYGRLEYKAFRSLKYLVVHKCDFLSNVLLQPNLLEVLMNLEELEVEDCNSLEAVFDLRGESPKEVVVQNSSQLKKLKLSNLPKLKHVWKEDPHYTMRFQNLSDVSVVGCENLISLFPLSLAKDMMQLQCLLVSNCGIEEIVAKEEGTDEMVKFVFPHLTSIELNFLTKLKAFFVGVHSLQCKSLKMIKLFGCPKIELFKAEPLKHQESSTNDEVNISQYQPLFVIEEVLANVESLSLNNKDFRMILQSQFSGVQLNNMKHITVCGIYNDEANFPHWFLKNVPNSESWLVEWSLFTEIFQGEQIIRTKKETQISPRFRELKLRNLTKLRCICKEGFQMDPVLQFLESIYVYQCSSLTNLVPPSVTFSYVTYLEVTNCHGLINLITHSTAKSLAKLTTMKIKMCNWLEDIVNGKDETNGIVFCSLQTLELISLQRLSRFCSCPCPIMFPLLEVVVIKECPRMELFSLGVANTENLHNVQTDEGNHWEGDVNRTVKKLFDDKVAFSKFKYLALSDYPELKDLWYGQLHHNVFCNLKHLVVERCDFLSHVLFPSNVMQVLQTLEELEVKDCDSLEAVFDVKGLKSQEIMIKRSTQLKSLTLSSLPKLKHVWNEDPHEIISFGNLCKVDVSMCQSLLYIFPYSLCLDLGHLEMLKLMSCEVNEIVAMEEAGSMEINFNFPQLKVMMLYHLTNLKSFYQGKHTLDCPSLKTLNVYCCEALRMFSFDNSDLQQPYSIDENQDMLVQQALFCIEKLSPNLEDLAVNGTDMLGILNGYCQENIFHEVKFLRLECFDETPTILLNDFHTIFPNLETFQVRNSSFETLFPTKVTTAYLSKQMLNQIRMLILFDLEKLKHVWQEDFPLDHPLLQHLENLYVVNCPSLISLVPSATSFTNLTYLEVDNCKELIYLITSSTAKSLVQLQTLKIKNCEKMLDVMKIDDEKAEENIIFENLEYLEFSSLSSLRSFCYGKQAFIFPSLYSFIVIGCSQMKIFSSALTVAPCVTKINMGEENMRWKGDLNTTIEQMFIEKEVPHSSQYVE</sequence>
<dbReference type="InterPro" id="IPR042197">
    <property type="entry name" value="Apaf_helical"/>
</dbReference>
<gene>
    <name evidence="7" type="primary">25487592</name>
    <name evidence="6" type="ordered locus">MTR_2g089975</name>
</gene>
<evidence type="ECO:0000256" key="4">
    <source>
        <dbReference type="ARBA" id="ARBA00022840"/>
    </source>
</evidence>
<dbReference type="InterPro" id="IPR003593">
    <property type="entry name" value="AAA+_ATPase"/>
</dbReference>
<dbReference type="InterPro" id="IPR027417">
    <property type="entry name" value="P-loop_NTPase"/>
</dbReference>
<dbReference type="Proteomes" id="UP000002051">
    <property type="component" value="Chromosome 2"/>
</dbReference>
<dbReference type="PANTHER" id="PTHR33463">
    <property type="entry name" value="NB-ARC DOMAIN-CONTAINING PROTEIN-RELATED"/>
    <property type="match status" value="1"/>
</dbReference>
<keyword evidence="4" id="KW-0067">ATP-binding</keyword>
<dbReference type="PRINTS" id="PR00364">
    <property type="entry name" value="DISEASERSIST"/>
</dbReference>
<dbReference type="Gene3D" id="3.40.50.300">
    <property type="entry name" value="P-loop containing nucleotide triphosphate hydrolases"/>
    <property type="match status" value="1"/>
</dbReference>